<feature type="chain" id="PRO_5046189651" evidence="1">
    <location>
        <begin position="30"/>
        <end position="186"/>
    </location>
</feature>
<name>A0ABS6IRT4_9HYPH</name>
<protein>
    <submittedName>
        <fullName evidence="3">Thermonuclease family protein</fullName>
    </submittedName>
</protein>
<evidence type="ECO:0000256" key="1">
    <source>
        <dbReference type="SAM" id="SignalP"/>
    </source>
</evidence>
<comment type="caution">
    <text evidence="3">The sequence shown here is derived from an EMBL/GenBank/DDBJ whole genome shotgun (WGS) entry which is preliminary data.</text>
</comment>
<keyword evidence="1" id="KW-0732">Signal</keyword>
<organism evidence="3 4">
    <name type="scientific">Reyranella humidisoli</name>
    <dbReference type="NCBI Taxonomy" id="2849149"/>
    <lineage>
        <taxon>Bacteria</taxon>
        <taxon>Pseudomonadati</taxon>
        <taxon>Pseudomonadota</taxon>
        <taxon>Alphaproteobacteria</taxon>
        <taxon>Hyphomicrobiales</taxon>
        <taxon>Reyranellaceae</taxon>
        <taxon>Reyranella</taxon>
    </lineage>
</organism>
<reference evidence="3 4" key="1">
    <citation type="submission" date="2021-06" db="EMBL/GenBank/DDBJ databases">
        <authorList>
            <person name="Lee D.H."/>
        </authorList>
    </citation>
    <scope>NUCLEOTIDE SEQUENCE [LARGE SCALE GENOMIC DNA]</scope>
    <source>
        <strain evidence="3 4">MMS21-HV4-11</strain>
    </source>
</reference>
<gene>
    <name evidence="3" type="ORF">KQ910_24960</name>
</gene>
<dbReference type="EMBL" id="JAHOPB010000003">
    <property type="protein sequence ID" value="MBU8877045.1"/>
    <property type="molecule type" value="Genomic_DNA"/>
</dbReference>
<proteinExistence type="predicted"/>
<dbReference type="Pfam" id="PF00565">
    <property type="entry name" value="SNase"/>
    <property type="match status" value="1"/>
</dbReference>
<sequence>MSSKENSWPTVAIAALLATMAMTAMTASAAAQSADDDTVLPPVPKPRFTVVDGDTVRFGPQTVRLFGIDAPERSQTCDDGQWRAGLLARKALEDFISGRPVNCRLVDTDKKTNPPVAQCFAGEDDLQEKMVAAGWAWSLPGSKERYASEEREAMERKLGVHGHKCVSPAEWRAMLRREAIRREQGG</sequence>
<evidence type="ECO:0000313" key="4">
    <source>
        <dbReference type="Proteomes" id="UP000727907"/>
    </source>
</evidence>
<feature type="signal peptide" evidence="1">
    <location>
        <begin position="1"/>
        <end position="29"/>
    </location>
</feature>
<dbReference type="InterPro" id="IPR016071">
    <property type="entry name" value="Staphylococal_nuclease_OB-fold"/>
</dbReference>
<feature type="domain" description="TNase-like" evidence="2">
    <location>
        <begin position="50"/>
        <end position="163"/>
    </location>
</feature>
<dbReference type="Proteomes" id="UP000727907">
    <property type="component" value="Unassembled WGS sequence"/>
</dbReference>
<dbReference type="PROSITE" id="PS50830">
    <property type="entry name" value="TNASE_3"/>
    <property type="match status" value="1"/>
</dbReference>
<keyword evidence="4" id="KW-1185">Reference proteome</keyword>
<dbReference type="SMART" id="SM00318">
    <property type="entry name" value="SNc"/>
    <property type="match status" value="1"/>
</dbReference>
<evidence type="ECO:0000313" key="3">
    <source>
        <dbReference type="EMBL" id="MBU8877045.1"/>
    </source>
</evidence>
<dbReference type="RefSeq" id="WP_216966425.1">
    <property type="nucleotide sequence ID" value="NZ_JAHOPB010000003.1"/>
</dbReference>
<evidence type="ECO:0000259" key="2">
    <source>
        <dbReference type="PROSITE" id="PS50830"/>
    </source>
</evidence>
<accession>A0ABS6IRT4</accession>